<evidence type="ECO:0000256" key="2">
    <source>
        <dbReference type="ARBA" id="ARBA00012438"/>
    </source>
</evidence>
<dbReference type="SUPFAM" id="SSF55785">
    <property type="entry name" value="PYP-like sensor domain (PAS domain)"/>
    <property type="match status" value="5"/>
</dbReference>
<evidence type="ECO:0000259" key="7">
    <source>
        <dbReference type="PROSITE" id="PS50113"/>
    </source>
</evidence>
<dbReference type="Pfam" id="PF08448">
    <property type="entry name" value="PAS_4"/>
    <property type="match status" value="1"/>
</dbReference>
<protein>
    <recommendedName>
        <fullName evidence="2">histidine kinase</fullName>
        <ecNumber evidence="2">2.7.13.3</ecNumber>
    </recommendedName>
</protein>
<dbReference type="InterPro" id="IPR000700">
    <property type="entry name" value="PAS-assoc_C"/>
</dbReference>
<dbReference type="PANTHER" id="PTHR43304">
    <property type="entry name" value="PHYTOCHROME-LIKE PROTEIN CPH1"/>
    <property type="match status" value="1"/>
</dbReference>
<comment type="catalytic activity">
    <reaction evidence="1">
        <text>ATP + protein L-histidine = ADP + protein N-phospho-L-histidine.</text>
        <dbReference type="EC" id="2.7.13.3"/>
    </reaction>
</comment>
<organism evidence="8 9">
    <name type="scientific">Methanospirillum hungatei JF-1 (strain ATCC 27890 / DSM 864 / NBRC 100397 / JF-1)</name>
    <dbReference type="NCBI Taxonomy" id="323259"/>
    <lineage>
        <taxon>Archaea</taxon>
        <taxon>Methanobacteriati</taxon>
        <taxon>Methanobacteriota</taxon>
        <taxon>Stenosarchaea group</taxon>
        <taxon>Methanomicrobia</taxon>
        <taxon>Methanomicrobiales</taxon>
        <taxon>Methanospirillaceae</taxon>
        <taxon>Methanospirillum</taxon>
    </lineage>
</organism>
<accession>Q2FUP0</accession>
<dbReference type="PANTHER" id="PTHR43304:SF1">
    <property type="entry name" value="PAC DOMAIN-CONTAINING PROTEIN"/>
    <property type="match status" value="1"/>
</dbReference>
<dbReference type="SMART" id="SM00086">
    <property type="entry name" value="PAC"/>
    <property type="match status" value="4"/>
</dbReference>
<gene>
    <name evidence="8" type="ordered locus">Mhun_3193</name>
</gene>
<dbReference type="CDD" id="cd00130">
    <property type="entry name" value="PAS"/>
    <property type="match status" value="1"/>
</dbReference>
<keyword evidence="3" id="KW-0597">Phosphoprotein</keyword>
<evidence type="ECO:0000313" key="9">
    <source>
        <dbReference type="Proteomes" id="UP000001941"/>
    </source>
</evidence>
<dbReference type="Gene3D" id="3.30.450.40">
    <property type="match status" value="1"/>
</dbReference>
<dbReference type="InterPro" id="IPR035965">
    <property type="entry name" value="PAS-like_dom_sf"/>
</dbReference>
<dbReference type="GO" id="GO:0004673">
    <property type="term" value="F:protein histidine kinase activity"/>
    <property type="evidence" value="ECO:0007669"/>
    <property type="project" value="UniProtKB-EC"/>
</dbReference>
<dbReference type="eggNOG" id="arCOG06712">
    <property type="taxonomic scope" value="Archaea"/>
</dbReference>
<evidence type="ECO:0000256" key="4">
    <source>
        <dbReference type="ARBA" id="ARBA00022679"/>
    </source>
</evidence>
<dbReference type="Gene3D" id="3.30.450.20">
    <property type="entry name" value="PAS domain"/>
    <property type="match status" value="4"/>
</dbReference>
<dbReference type="InterPro" id="IPR029016">
    <property type="entry name" value="GAF-like_dom_sf"/>
</dbReference>
<dbReference type="EMBL" id="CP000254">
    <property type="protein sequence ID" value="ABD42875.1"/>
    <property type="molecule type" value="Genomic_DNA"/>
</dbReference>
<dbReference type="NCBIfam" id="TIGR00229">
    <property type="entry name" value="sensory_box"/>
    <property type="match status" value="1"/>
</dbReference>
<dbReference type="HOGENOM" id="CLU_305812_0_0_2"/>
<feature type="domain" description="PAS" evidence="6">
    <location>
        <begin position="354"/>
        <end position="416"/>
    </location>
</feature>
<keyword evidence="4" id="KW-0808">Transferase</keyword>
<dbReference type="InterPro" id="IPR001610">
    <property type="entry name" value="PAC"/>
</dbReference>
<dbReference type="AlphaFoldDB" id="Q2FUP0"/>
<dbReference type="eggNOG" id="arCOG06192">
    <property type="taxonomic scope" value="Archaea"/>
</dbReference>
<dbReference type="InterPro" id="IPR000014">
    <property type="entry name" value="PAS"/>
</dbReference>
<dbReference type="Pfam" id="PF13426">
    <property type="entry name" value="PAS_9"/>
    <property type="match status" value="1"/>
</dbReference>
<dbReference type="InterPro" id="IPR013656">
    <property type="entry name" value="PAS_4"/>
</dbReference>
<dbReference type="PROSITE" id="PS50113">
    <property type="entry name" value="PAC"/>
    <property type="match status" value="1"/>
</dbReference>
<dbReference type="InterPro" id="IPR013655">
    <property type="entry name" value="PAS_fold_3"/>
</dbReference>
<dbReference type="KEGG" id="mhu:Mhun_3193"/>
<dbReference type="Pfam" id="PF08447">
    <property type="entry name" value="PAS_3"/>
    <property type="match status" value="1"/>
</dbReference>
<dbReference type="SUPFAM" id="SSF55781">
    <property type="entry name" value="GAF domain-like"/>
    <property type="match status" value="1"/>
</dbReference>
<feature type="domain" description="PAC" evidence="7">
    <location>
        <begin position="428"/>
        <end position="480"/>
    </location>
</feature>
<evidence type="ECO:0000313" key="8">
    <source>
        <dbReference type="EMBL" id="ABD42875.1"/>
    </source>
</evidence>
<name>Q2FUP0_METHJ</name>
<dbReference type="SMART" id="SM00091">
    <property type="entry name" value="PAS"/>
    <property type="match status" value="3"/>
</dbReference>
<dbReference type="InParanoid" id="Q2FUP0"/>
<proteinExistence type="predicted"/>
<dbReference type="STRING" id="323259.Mhun_3193"/>
<sequence>MLDEQICTGISDGIAPSLRGQSCSFTVMKHIRGSRIVYTIKGIPVQLDSGRSGAAVIIHETAPQEGISERLVCCEKLLDRFFALTDPVIVNFSSSFEISFANEGFIRTFSRAPSVGTEGFLPFDMIVHDQENLNDALCQARDTGEYGTDLRIIHPSGDIRLYHWTFHASYEDEVWHYLAIGKDHTEQFFQREQFHQFFESAEMIFGKRTQDLREINRRLYNEISDRRQTEETLRMYEHTIRNVGDLVFWFTDDGLVAYYNTAARNALSIPEKTDKLWISTYLTHPPFGDWNLLFSSLREQGSLVLETCMVRADSTPMPVEIRFTLIPYKGREYCCCVARDVQGRIHALDNLVESENRFRELAETISDVVYVQNLRDGSIEYLNQAYEEIYQKPVKELYDDPESWTSSIHPDDYDRVVAQAGVPVGDRKRMEYRIVLPSGEVRWVRVKIHYVRDKSQTPVREIGVVTDITHEKRIQDEIRQINEKFQLAVHAAPVTIFGQDPDMVYQWVVNPSINLSTSDIIGYTDYEIFPPDTARELYAIKKRVLESGEGFAGECSIQFGGKPYPTQLYIRPFRNERDEITGLIGAAIDVHNFIHQKRRETLNEQRYRRLFDAMHEGYVVFSPVHASDGTVCDFCITDLNQFAVHRIKWQKKDLIGRNLSDFRPDIDHRWRDALLQVARSGDEVEFEGFSELFEGNYSFKAFPVGEDLIGVVIRDITDQIRRSEHLQAHRDLARELAATTDMHHALDLILRTALEVPGIDSGGLYILHKYDDVPVLHLHCHAGLSEEYISAVSEMVVNEYILTLFDNGAPRYISVSDPSAEKIRTLLEKEGILSYVLIPLYEHSILIGCLNLGSHTLPEIPVRERPFLEALSGWLGKTLARLIHSRADNSINGYAVVKSDGSIIEGSLWENQSSAPQEVMRCIRENHAALITGNEITCSRSAPMPPYLIRFCPWGGEIVFLVRSGGNRS</sequence>
<keyword evidence="9" id="KW-1185">Reference proteome</keyword>
<reference evidence="9" key="1">
    <citation type="journal article" date="2016" name="Stand. Genomic Sci.">
        <title>Complete genome sequence of Methanospirillum hungatei type strain JF1.</title>
        <authorList>
            <person name="Gunsalus R.P."/>
            <person name="Cook L.E."/>
            <person name="Crable B."/>
            <person name="Rohlin L."/>
            <person name="McDonald E."/>
            <person name="Mouttaki H."/>
            <person name="Sieber J.R."/>
            <person name="Poweleit N."/>
            <person name="Zhou H."/>
            <person name="Lapidus A.L."/>
            <person name="Daligault H.E."/>
            <person name="Land M."/>
            <person name="Gilna P."/>
            <person name="Ivanova N."/>
            <person name="Kyrpides N."/>
            <person name="Culley D.E."/>
            <person name="McInerney M.J."/>
        </authorList>
    </citation>
    <scope>NUCLEOTIDE SEQUENCE [LARGE SCALE GENOMIC DNA]</scope>
    <source>
        <strain evidence="9">ATCC 27890 / DSM 864 / NBRC 100397 / JF-1</strain>
    </source>
</reference>
<evidence type="ECO:0000259" key="6">
    <source>
        <dbReference type="PROSITE" id="PS50112"/>
    </source>
</evidence>
<evidence type="ECO:0000256" key="3">
    <source>
        <dbReference type="ARBA" id="ARBA00022553"/>
    </source>
</evidence>
<keyword evidence="5" id="KW-0418">Kinase</keyword>
<dbReference type="eggNOG" id="arCOG02341">
    <property type="taxonomic scope" value="Archaea"/>
</dbReference>
<evidence type="ECO:0000256" key="1">
    <source>
        <dbReference type="ARBA" id="ARBA00000085"/>
    </source>
</evidence>
<dbReference type="EC" id="2.7.13.3" evidence="2"/>
<evidence type="ECO:0000256" key="5">
    <source>
        <dbReference type="ARBA" id="ARBA00022777"/>
    </source>
</evidence>
<dbReference type="EnsemblBacteria" id="ABD42875">
    <property type="protein sequence ID" value="ABD42875"/>
    <property type="gene ID" value="Mhun_3193"/>
</dbReference>
<dbReference type="InterPro" id="IPR052162">
    <property type="entry name" value="Sensor_kinase/Photoreceptor"/>
</dbReference>
<dbReference type="PROSITE" id="PS50112">
    <property type="entry name" value="PAS"/>
    <property type="match status" value="1"/>
</dbReference>
<dbReference type="Proteomes" id="UP000001941">
    <property type="component" value="Chromosome"/>
</dbReference>